<organism evidence="1 2">
    <name type="scientific">Kibdelosporangium philippinense</name>
    <dbReference type="NCBI Taxonomy" id="211113"/>
    <lineage>
        <taxon>Bacteria</taxon>
        <taxon>Bacillati</taxon>
        <taxon>Actinomycetota</taxon>
        <taxon>Actinomycetes</taxon>
        <taxon>Pseudonocardiales</taxon>
        <taxon>Pseudonocardiaceae</taxon>
        <taxon>Kibdelosporangium</taxon>
    </lineage>
</organism>
<dbReference type="InterPro" id="IPR017853">
    <property type="entry name" value="GH"/>
</dbReference>
<accession>A0ABS8Z855</accession>
<keyword evidence="2" id="KW-1185">Reference proteome</keyword>
<dbReference type="Proteomes" id="UP001521150">
    <property type="component" value="Unassembled WGS sequence"/>
</dbReference>
<reference evidence="1 2" key="1">
    <citation type="submission" date="2021-12" db="EMBL/GenBank/DDBJ databases">
        <title>Genome sequence of Kibdelosporangium philippinense ATCC 49844.</title>
        <authorList>
            <person name="Fedorov E.A."/>
            <person name="Omeragic M."/>
            <person name="Shalygina K.F."/>
            <person name="Maclea K.S."/>
        </authorList>
    </citation>
    <scope>NUCLEOTIDE SEQUENCE [LARGE SCALE GENOMIC DNA]</scope>
    <source>
        <strain evidence="1 2">ATCC 49844</strain>
    </source>
</reference>
<sequence length="308" mass="33853">MRARGITYDTGFLPGNGSRPSFTPDIVRTDMAVIANQLHCDAVRITGGDSQRLKIAATHAAEAGLEVWFSPMPVDLPEDRLLPFFGECAQLAAHIPGEVVFVTGCEMSAFCRGFIPGATYTERLQAMGSADMDWWISLGPVLHRLNDTLAQVAATVRTHFTGRVTYAAGPWEQIDWSPFDLVGIDAYRAAYNKDTFRDELKQHFTHGKPVAVTEFGTCAYTGAGDRGGMAWTVPDGAVRDEQEQVRYFTELMEIFEADGVDTAFWFTFASYARTGADDLGSYGVVHVTDEAQWTPKQVFHALAAAYAQ</sequence>
<dbReference type="SUPFAM" id="SSF51445">
    <property type="entry name" value="(Trans)glycosidases"/>
    <property type="match status" value="1"/>
</dbReference>
<dbReference type="EMBL" id="JAJVCN010000001">
    <property type="protein sequence ID" value="MCE7004010.1"/>
    <property type="molecule type" value="Genomic_DNA"/>
</dbReference>
<protein>
    <recommendedName>
        <fullName evidence="3">Abortive infection protein</fullName>
    </recommendedName>
</protein>
<gene>
    <name evidence="1" type="ORF">LWC34_14390</name>
</gene>
<evidence type="ECO:0000313" key="1">
    <source>
        <dbReference type="EMBL" id="MCE7004010.1"/>
    </source>
</evidence>
<evidence type="ECO:0000313" key="2">
    <source>
        <dbReference type="Proteomes" id="UP001521150"/>
    </source>
</evidence>
<evidence type="ECO:0008006" key="3">
    <source>
        <dbReference type="Google" id="ProtNLM"/>
    </source>
</evidence>
<dbReference type="Gene3D" id="3.20.20.80">
    <property type="entry name" value="Glycosidases"/>
    <property type="match status" value="1"/>
</dbReference>
<name>A0ABS8Z855_9PSEU</name>
<proteinExistence type="predicted"/>
<comment type="caution">
    <text evidence="1">The sequence shown here is derived from an EMBL/GenBank/DDBJ whole genome shotgun (WGS) entry which is preliminary data.</text>
</comment>
<dbReference type="RefSeq" id="WP_233725552.1">
    <property type="nucleotide sequence ID" value="NZ_JAJVCN010000001.1"/>
</dbReference>